<evidence type="ECO:0000256" key="1">
    <source>
        <dbReference type="SAM" id="MobiDB-lite"/>
    </source>
</evidence>
<feature type="compositionally biased region" description="Acidic residues" evidence="1">
    <location>
        <begin position="426"/>
        <end position="435"/>
    </location>
</feature>
<dbReference type="EMBL" id="JAFIQS010000007">
    <property type="protein sequence ID" value="KAG5167296.1"/>
    <property type="molecule type" value="Genomic_DNA"/>
</dbReference>
<proteinExistence type="predicted"/>
<feature type="region of interest" description="Disordered" evidence="1">
    <location>
        <begin position="1"/>
        <end position="22"/>
    </location>
</feature>
<gene>
    <name evidence="2" type="ORF">JR316_007643</name>
</gene>
<dbReference type="SUPFAM" id="SSF81296">
    <property type="entry name" value="E set domains"/>
    <property type="match status" value="1"/>
</dbReference>
<evidence type="ECO:0008006" key="3">
    <source>
        <dbReference type="Google" id="ProtNLM"/>
    </source>
</evidence>
<evidence type="ECO:0000313" key="2">
    <source>
        <dbReference type="EMBL" id="KAG5167296.1"/>
    </source>
</evidence>
<dbReference type="AlphaFoldDB" id="A0A8H7XWL4"/>
<accession>A0A8H7XWL4</accession>
<organism evidence="2">
    <name type="scientific">Psilocybe cubensis</name>
    <name type="common">Psychedelic mushroom</name>
    <name type="synonym">Stropharia cubensis</name>
    <dbReference type="NCBI Taxonomy" id="181762"/>
    <lineage>
        <taxon>Eukaryota</taxon>
        <taxon>Fungi</taxon>
        <taxon>Dikarya</taxon>
        <taxon>Basidiomycota</taxon>
        <taxon>Agaricomycotina</taxon>
        <taxon>Agaricomycetes</taxon>
        <taxon>Agaricomycetidae</taxon>
        <taxon>Agaricales</taxon>
        <taxon>Agaricineae</taxon>
        <taxon>Strophariaceae</taxon>
        <taxon>Psilocybe</taxon>
    </lineage>
</organism>
<dbReference type="OrthoDB" id="3261578at2759"/>
<dbReference type="InterPro" id="IPR014752">
    <property type="entry name" value="Arrestin-like_C"/>
</dbReference>
<reference evidence="2" key="1">
    <citation type="submission" date="2021-02" db="EMBL/GenBank/DDBJ databases">
        <title>Psilocybe cubensis genome.</title>
        <authorList>
            <person name="Mckernan K.J."/>
            <person name="Crawford S."/>
            <person name="Trippe A."/>
            <person name="Kane L.T."/>
            <person name="Mclaughlin S."/>
        </authorList>
    </citation>
    <scope>NUCLEOTIDE SEQUENCE [LARGE SCALE GENOMIC DNA]</scope>
    <source>
        <strain evidence="2">MGC-MH-2018</strain>
    </source>
</reference>
<dbReference type="InterPro" id="IPR014756">
    <property type="entry name" value="Ig_E-set"/>
</dbReference>
<sequence>MEHREALDEAQPPSYDAEVTPDFESVPEYFEAQQSSHPSTPAIANHLQEFEYKLDKNGKTFATLTLIANKLFSDKVPTFVEGAPIKGMIHLNLDNEKPEHVSSLSIRVEGQLITGGSQFWGYTYTFLDVTQEIWTRSHDESGLTQGQCTWPISINLPEKVSMQTGTDKHPEMFRLPQTFNERNIHSTVRYELSMKITRSGLLRSNDILSTPFAFIPVTRPDPFPPLKRLAYDEGTPLLPPKVDPEGWFPLRTVLVEGKTPNNNTAKIECRLYLSRPLSYTRGSVVPLFMTLESDNQQALDLLSSPNAPNVRVRRRTKYHSEPKKKIESKAWRDEVDHSQRAVWWPTTESSDRIRMIAGELHLKPNMAPTLAMGDFRINYSVVFLKFKSPGFLHKEENPLLSEEPITIVTAYAPGPRPRMFTTPDYTPDEEAESEDLQSAVEFSKGFY</sequence>
<protein>
    <recommendedName>
        <fullName evidence="3">Arrestin-like N-terminal domain-containing protein</fullName>
    </recommendedName>
</protein>
<feature type="region of interest" description="Disordered" evidence="1">
    <location>
        <begin position="422"/>
        <end position="447"/>
    </location>
</feature>
<name>A0A8H7XWL4_PSICU</name>
<dbReference type="Gene3D" id="2.60.40.640">
    <property type="match status" value="1"/>
</dbReference>
<comment type="caution">
    <text evidence="2">The sequence shown here is derived from an EMBL/GenBank/DDBJ whole genome shotgun (WGS) entry which is preliminary data.</text>
</comment>